<dbReference type="GO" id="GO:0006629">
    <property type="term" value="P:lipid metabolic process"/>
    <property type="evidence" value="ECO:0007669"/>
    <property type="project" value="InterPro"/>
</dbReference>
<protein>
    <recommendedName>
        <fullName evidence="9">Wax synthase domain-containing protein</fullName>
    </recommendedName>
</protein>
<comment type="similarity">
    <text evidence="3">Belongs to the wax synthase family.</text>
</comment>
<dbReference type="GeneID" id="37039560"/>
<dbReference type="AlphaFoldDB" id="A0A316W8E2"/>
<dbReference type="InParanoid" id="A0A316W8E2"/>
<dbReference type="Pfam" id="PF13813">
    <property type="entry name" value="MBOAT_2"/>
    <property type="match status" value="1"/>
</dbReference>
<keyword evidence="6 8" id="KW-1133">Transmembrane helix</keyword>
<dbReference type="PANTHER" id="PTHR31595:SF57">
    <property type="entry name" value="OS04G0481900 PROTEIN"/>
    <property type="match status" value="1"/>
</dbReference>
<evidence type="ECO:0000313" key="10">
    <source>
        <dbReference type="EMBL" id="PWN46139.1"/>
    </source>
</evidence>
<dbReference type="EMBL" id="KZ819352">
    <property type="protein sequence ID" value="PWN46139.1"/>
    <property type="molecule type" value="Genomic_DNA"/>
</dbReference>
<evidence type="ECO:0000256" key="5">
    <source>
        <dbReference type="ARBA" id="ARBA00022692"/>
    </source>
</evidence>
<sequence>MVSEDLARLSWQRVTFDHLATFSGWLVPSREDRYEHSMWSLLFQTTLPNLLLVLHAHLFLRYPESRSLRLILMPIIVLTALRCAFAGKINPSKFNQYNFMTSVAAVYTSCRAIVWAFPKKAPQWTGNNRRLPLAVELVITQRGACWDWGIPKPPTKPHQEFLWDSFNISATGLILFDLLTTFIQHPAVTPKNELMTLEERSSGVLGDYHLIVVTFCIGVLVGCILQTYHTLLALIFVAIFPSTQATWAPRPLDAPWKSTSLSELWSKRWHSFFRYIFLNLAYRPTNALLKLLRVPSKPRRAASVLAVFVLSGLIHEVAQEGMAIRAPAALSDPEKALFHSRQGWGARNYTSTWFFTMSGIGVLLEDLFTSLTGIKVQGVWGNIWTLTFITLTGMPLVKVWHAQGMAAETSAIGFTKPLVDRVVDLLIKLQGESVSKA</sequence>
<dbReference type="STRING" id="1522189.A0A316W8E2"/>
<evidence type="ECO:0000256" key="1">
    <source>
        <dbReference type="ARBA" id="ARBA00004141"/>
    </source>
</evidence>
<dbReference type="InterPro" id="IPR044851">
    <property type="entry name" value="Wax_synthase"/>
</dbReference>
<organism evidence="10 11">
    <name type="scientific">Ceraceosorus guamensis</name>
    <dbReference type="NCBI Taxonomy" id="1522189"/>
    <lineage>
        <taxon>Eukaryota</taxon>
        <taxon>Fungi</taxon>
        <taxon>Dikarya</taxon>
        <taxon>Basidiomycota</taxon>
        <taxon>Ustilaginomycotina</taxon>
        <taxon>Exobasidiomycetes</taxon>
        <taxon>Ceraceosorales</taxon>
        <taxon>Ceraceosoraceae</taxon>
        <taxon>Ceraceosorus</taxon>
    </lineage>
</organism>
<comment type="subcellular location">
    <subcellularLocation>
        <location evidence="1">Membrane</location>
        <topology evidence="1">Multi-pass membrane protein</topology>
    </subcellularLocation>
</comment>
<gene>
    <name evidence="10" type="ORF">IE81DRAFT_84371</name>
</gene>
<evidence type="ECO:0000259" key="9">
    <source>
        <dbReference type="Pfam" id="PF13813"/>
    </source>
</evidence>
<dbReference type="OrthoDB" id="1077582at2759"/>
<evidence type="ECO:0000256" key="4">
    <source>
        <dbReference type="ARBA" id="ARBA00022679"/>
    </source>
</evidence>
<keyword evidence="4" id="KW-0808">Transferase</keyword>
<keyword evidence="5 8" id="KW-0812">Transmembrane</keyword>
<feature type="transmembrane region" description="Helical" evidence="8">
    <location>
        <begin position="67"/>
        <end position="87"/>
    </location>
</feature>
<dbReference type="GO" id="GO:0008374">
    <property type="term" value="F:O-acyltransferase activity"/>
    <property type="evidence" value="ECO:0007669"/>
    <property type="project" value="InterPro"/>
</dbReference>
<evidence type="ECO:0000256" key="8">
    <source>
        <dbReference type="SAM" id="Phobius"/>
    </source>
</evidence>
<feature type="domain" description="Wax synthase" evidence="9">
    <location>
        <begin position="253"/>
        <end position="324"/>
    </location>
</feature>
<evidence type="ECO:0000256" key="7">
    <source>
        <dbReference type="ARBA" id="ARBA00023136"/>
    </source>
</evidence>
<feature type="transmembrane region" description="Helical" evidence="8">
    <location>
        <begin position="99"/>
        <end position="117"/>
    </location>
</feature>
<reference evidence="10 11" key="1">
    <citation type="journal article" date="2018" name="Mol. Biol. Evol.">
        <title>Broad Genomic Sampling Reveals a Smut Pathogenic Ancestry of the Fungal Clade Ustilaginomycotina.</title>
        <authorList>
            <person name="Kijpornyongpan T."/>
            <person name="Mondo S.J."/>
            <person name="Barry K."/>
            <person name="Sandor L."/>
            <person name="Lee J."/>
            <person name="Lipzen A."/>
            <person name="Pangilinan J."/>
            <person name="LaButti K."/>
            <person name="Hainaut M."/>
            <person name="Henrissat B."/>
            <person name="Grigoriev I.V."/>
            <person name="Spatafora J.W."/>
            <person name="Aime M.C."/>
        </authorList>
    </citation>
    <scope>NUCLEOTIDE SEQUENCE [LARGE SCALE GENOMIC DNA]</scope>
    <source>
        <strain evidence="10 11">MCA 4658</strain>
    </source>
</reference>
<evidence type="ECO:0000256" key="2">
    <source>
        <dbReference type="ARBA" id="ARBA00005179"/>
    </source>
</evidence>
<keyword evidence="7 8" id="KW-0472">Membrane</keyword>
<evidence type="ECO:0000256" key="6">
    <source>
        <dbReference type="ARBA" id="ARBA00022989"/>
    </source>
</evidence>
<dbReference type="RefSeq" id="XP_025373299.1">
    <property type="nucleotide sequence ID" value="XM_025517690.1"/>
</dbReference>
<accession>A0A316W8E2</accession>
<dbReference type="InterPro" id="IPR032805">
    <property type="entry name" value="Wax_synthase_dom"/>
</dbReference>
<feature type="transmembrane region" description="Helical" evidence="8">
    <location>
        <begin position="38"/>
        <end position="60"/>
    </location>
</feature>
<evidence type="ECO:0000256" key="3">
    <source>
        <dbReference type="ARBA" id="ARBA00007282"/>
    </source>
</evidence>
<name>A0A316W8E2_9BASI</name>
<feature type="transmembrane region" description="Helical" evidence="8">
    <location>
        <begin position="208"/>
        <end position="225"/>
    </location>
</feature>
<comment type="pathway">
    <text evidence="2">Secondary metabolite biosynthesis.</text>
</comment>
<keyword evidence="11" id="KW-1185">Reference proteome</keyword>
<dbReference type="PANTHER" id="PTHR31595">
    <property type="entry name" value="LONG-CHAIN-ALCOHOL O-FATTY-ACYLTRANSFERASE 3-RELATED"/>
    <property type="match status" value="1"/>
</dbReference>
<proteinExistence type="inferred from homology"/>
<dbReference type="GO" id="GO:0016020">
    <property type="term" value="C:membrane"/>
    <property type="evidence" value="ECO:0007669"/>
    <property type="project" value="UniProtKB-SubCell"/>
</dbReference>
<dbReference type="Proteomes" id="UP000245783">
    <property type="component" value="Unassembled WGS sequence"/>
</dbReference>
<evidence type="ECO:0000313" key="11">
    <source>
        <dbReference type="Proteomes" id="UP000245783"/>
    </source>
</evidence>